<dbReference type="AlphaFoldDB" id="A0A6G4XIW0"/>
<evidence type="ECO:0000313" key="3">
    <source>
        <dbReference type="Proteomes" id="UP000481109"/>
    </source>
</evidence>
<keyword evidence="3" id="KW-1185">Reference proteome</keyword>
<proteinExistence type="predicted"/>
<protein>
    <submittedName>
        <fullName evidence="2">Uncharacterized protein</fullName>
    </submittedName>
</protein>
<dbReference type="Proteomes" id="UP000481109">
    <property type="component" value="Unassembled WGS sequence"/>
</dbReference>
<gene>
    <name evidence="2" type="ORF">G6045_14050</name>
</gene>
<dbReference type="RefSeq" id="WP_165332249.1">
    <property type="nucleotide sequence ID" value="NZ_JAAKZW010000045.1"/>
</dbReference>
<name>A0A6G4XIW0_9ACTN</name>
<feature type="compositionally biased region" description="Basic and acidic residues" evidence="1">
    <location>
        <begin position="33"/>
        <end position="50"/>
    </location>
</feature>
<comment type="caution">
    <text evidence="2">The sequence shown here is derived from an EMBL/GenBank/DDBJ whole genome shotgun (WGS) entry which is preliminary data.</text>
</comment>
<feature type="region of interest" description="Disordered" evidence="1">
    <location>
        <begin position="31"/>
        <end position="50"/>
    </location>
</feature>
<accession>A0A6G4XIW0</accession>
<sequence length="50" mass="4913">MTALPGAAETALPEFSVGAPKGVAEGVLSALRPEPHTSDGRDPEVGGKAA</sequence>
<organism evidence="2 3">
    <name type="scientific">Streptomyces mesophilus</name>
    <dbReference type="NCBI Taxonomy" id="1775132"/>
    <lineage>
        <taxon>Bacteria</taxon>
        <taxon>Bacillati</taxon>
        <taxon>Actinomycetota</taxon>
        <taxon>Actinomycetes</taxon>
        <taxon>Kitasatosporales</taxon>
        <taxon>Streptomycetaceae</taxon>
        <taxon>Streptomyces</taxon>
    </lineage>
</organism>
<evidence type="ECO:0000313" key="2">
    <source>
        <dbReference type="EMBL" id="NGO76780.1"/>
    </source>
</evidence>
<evidence type="ECO:0000256" key="1">
    <source>
        <dbReference type="SAM" id="MobiDB-lite"/>
    </source>
</evidence>
<dbReference type="EMBL" id="JAAKZW010000045">
    <property type="protein sequence ID" value="NGO76780.1"/>
    <property type="molecule type" value="Genomic_DNA"/>
</dbReference>
<reference evidence="2 3" key="1">
    <citation type="submission" date="2020-02" db="EMBL/GenBank/DDBJ databases">
        <title>Whole-genome analyses of novel actinobacteria.</title>
        <authorList>
            <person name="Sahin N."/>
            <person name="Tokatli A."/>
        </authorList>
    </citation>
    <scope>NUCLEOTIDE SEQUENCE [LARGE SCALE GENOMIC DNA]</scope>
    <source>
        <strain evidence="2 3">YC504</strain>
    </source>
</reference>